<evidence type="ECO:0000256" key="4">
    <source>
        <dbReference type="ARBA" id="ARBA00022857"/>
    </source>
</evidence>
<dbReference type="EMBL" id="JAOPGA020001714">
    <property type="protein sequence ID" value="KAL0490745.1"/>
    <property type="molecule type" value="Genomic_DNA"/>
</dbReference>
<proteinExistence type="inferred from homology"/>
<dbReference type="PRINTS" id="PR00370">
    <property type="entry name" value="FMOXYGENASE"/>
</dbReference>
<dbReference type="Proteomes" id="UP001431209">
    <property type="component" value="Unassembled WGS sequence"/>
</dbReference>
<evidence type="ECO:0000313" key="7">
    <source>
        <dbReference type="Proteomes" id="UP001431209"/>
    </source>
</evidence>
<protein>
    <submittedName>
        <fullName evidence="6">Flavin-containing monooxygenase</fullName>
    </submittedName>
</protein>
<comment type="caution">
    <text evidence="6">The sequence shown here is derived from an EMBL/GenBank/DDBJ whole genome shotgun (WGS) entry which is preliminary data.</text>
</comment>
<keyword evidence="2" id="KW-0285">Flavoprotein</keyword>
<dbReference type="InterPro" id="IPR050346">
    <property type="entry name" value="FMO-like"/>
</dbReference>
<sequence length="398" mass="45689">MEETKSICVIGAGAAGLAVTRHLALNFPDDNITVIEANHKVGGTWLEKQHYDLSACYDHLITNTNKDDTQFPSGDHPKMSEVWPNKVSHHQVMEYLDSYTLHHNLEPFIRFGCTVKAVSQTLEEKWRVVWLHQGIECQEEFDVICLCNGHYTKTFVPELPGKEFFKGEIIHSRQFRNVDPFINKNVVIVGMGTSGGDISDYLERSKKLKRLTCCTRKVEKFKTWSQHEEEQEGFIQKMRTLLGINNSFKTTFKPMIKCINKNGQTVYTDDSFETVPDDVIIYCTGYQFEYGFLEEEIIEKLNLKPTPQCITLYQHLFHPDIKNMFFFGTCSVMGSVFPVVDAQAAAVCRILNGTAKLVSKENMLNDMNKFNIMVEKFKPAKPLMVNPREYIDKINNII</sequence>
<evidence type="ECO:0000256" key="1">
    <source>
        <dbReference type="ARBA" id="ARBA00009183"/>
    </source>
</evidence>
<reference evidence="6 7" key="1">
    <citation type="submission" date="2024-03" db="EMBL/GenBank/DDBJ databases">
        <title>The Acrasis kona genome and developmental transcriptomes reveal deep origins of eukaryotic multicellular pathways.</title>
        <authorList>
            <person name="Sheikh S."/>
            <person name="Fu C.-J."/>
            <person name="Brown M.W."/>
            <person name="Baldauf S.L."/>
        </authorList>
    </citation>
    <scope>NUCLEOTIDE SEQUENCE [LARGE SCALE GENOMIC DNA]</scope>
    <source>
        <strain evidence="6 7">ATCC MYA-3509</strain>
    </source>
</reference>
<gene>
    <name evidence="6" type="ORF">AKO1_002513</name>
</gene>
<dbReference type="InterPro" id="IPR020946">
    <property type="entry name" value="Flavin_mOase-like"/>
</dbReference>
<dbReference type="Pfam" id="PF00743">
    <property type="entry name" value="FMO-like"/>
    <property type="match status" value="2"/>
</dbReference>
<keyword evidence="3" id="KW-0274">FAD</keyword>
<comment type="similarity">
    <text evidence="1">Belongs to the FMO family.</text>
</comment>
<dbReference type="Gene3D" id="3.50.50.60">
    <property type="entry name" value="FAD/NAD(P)-binding domain"/>
    <property type="match status" value="2"/>
</dbReference>
<keyword evidence="7" id="KW-1185">Reference proteome</keyword>
<keyword evidence="5" id="KW-0560">Oxidoreductase</keyword>
<dbReference type="GO" id="GO:0050661">
    <property type="term" value="F:NADP binding"/>
    <property type="evidence" value="ECO:0007669"/>
    <property type="project" value="InterPro"/>
</dbReference>
<evidence type="ECO:0000256" key="5">
    <source>
        <dbReference type="ARBA" id="ARBA00023002"/>
    </source>
</evidence>
<keyword evidence="6" id="KW-0503">Monooxygenase</keyword>
<dbReference type="InterPro" id="IPR000960">
    <property type="entry name" value="Flavin_mOase"/>
</dbReference>
<dbReference type="InterPro" id="IPR036188">
    <property type="entry name" value="FAD/NAD-bd_sf"/>
</dbReference>
<dbReference type="PANTHER" id="PTHR23023">
    <property type="entry name" value="DIMETHYLANILINE MONOOXYGENASE"/>
    <property type="match status" value="1"/>
</dbReference>
<evidence type="ECO:0000313" key="6">
    <source>
        <dbReference type="EMBL" id="KAL0490745.1"/>
    </source>
</evidence>
<dbReference type="GO" id="GO:0004499">
    <property type="term" value="F:N,N-dimethylaniline monooxygenase activity"/>
    <property type="evidence" value="ECO:0007669"/>
    <property type="project" value="InterPro"/>
</dbReference>
<dbReference type="AlphaFoldDB" id="A0AAW2ZMP7"/>
<evidence type="ECO:0000256" key="3">
    <source>
        <dbReference type="ARBA" id="ARBA00022827"/>
    </source>
</evidence>
<organism evidence="6 7">
    <name type="scientific">Acrasis kona</name>
    <dbReference type="NCBI Taxonomy" id="1008807"/>
    <lineage>
        <taxon>Eukaryota</taxon>
        <taxon>Discoba</taxon>
        <taxon>Heterolobosea</taxon>
        <taxon>Tetramitia</taxon>
        <taxon>Eutetramitia</taxon>
        <taxon>Acrasidae</taxon>
        <taxon>Acrasis</taxon>
    </lineage>
</organism>
<evidence type="ECO:0000256" key="2">
    <source>
        <dbReference type="ARBA" id="ARBA00022630"/>
    </source>
</evidence>
<name>A0AAW2ZMP7_9EUKA</name>
<dbReference type="PIRSF" id="PIRSF000332">
    <property type="entry name" value="FMO"/>
    <property type="match status" value="1"/>
</dbReference>
<dbReference type="SUPFAM" id="SSF51905">
    <property type="entry name" value="FAD/NAD(P)-binding domain"/>
    <property type="match status" value="2"/>
</dbReference>
<accession>A0AAW2ZMP7</accession>
<dbReference type="GO" id="GO:0050660">
    <property type="term" value="F:flavin adenine dinucleotide binding"/>
    <property type="evidence" value="ECO:0007669"/>
    <property type="project" value="InterPro"/>
</dbReference>
<keyword evidence="4" id="KW-0521">NADP</keyword>